<feature type="signal peptide" evidence="8">
    <location>
        <begin position="1"/>
        <end position="21"/>
    </location>
</feature>
<evidence type="ECO:0000313" key="10">
    <source>
        <dbReference type="EMBL" id="KAK5903556.1"/>
    </source>
</evidence>
<keyword evidence="5" id="KW-0165">Cleavage on pair of basic residues</keyword>
<dbReference type="GO" id="GO:0007218">
    <property type="term" value="P:neuropeptide signaling pathway"/>
    <property type="evidence" value="ECO:0007669"/>
    <property type="project" value="TreeGrafter"/>
</dbReference>
<evidence type="ECO:0000256" key="8">
    <source>
        <dbReference type="SAM" id="SignalP"/>
    </source>
</evidence>
<keyword evidence="6" id="KW-0372">Hormone</keyword>
<dbReference type="GO" id="GO:0005184">
    <property type="term" value="F:neuropeptide hormone activity"/>
    <property type="evidence" value="ECO:0007669"/>
    <property type="project" value="TreeGrafter"/>
</dbReference>
<feature type="domain" description="Pro-opiomelanocortin/corticotropin ACTH central region" evidence="9">
    <location>
        <begin position="95"/>
        <end position="135"/>
    </location>
</feature>
<gene>
    <name evidence="10" type="ORF">CgunFtcFv8_007327</name>
</gene>
<evidence type="ECO:0000256" key="3">
    <source>
        <dbReference type="ARBA" id="ARBA00005832"/>
    </source>
</evidence>
<dbReference type="InterPro" id="IPR013531">
    <property type="entry name" value="Mcrtin_ACTH_cent"/>
</dbReference>
<dbReference type="InterPro" id="IPR050878">
    <property type="entry name" value="POMC-derived_peptides"/>
</dbReference>
<keyword evidence="11" id="KW-1185">Reference proteome</keyword>
<dbReference type="EMBL" id="JAURVH010001531">
    <property type="protein sequence ID" value="KAK5903556.1"/>
    <property type="molecule type" value="Genomic_DNA"/>
</dbReference>
<dbReference type="PANTHER" id="PTHR11416">
    <property type="entry name" value="PRO-OPIOMELANOCORTIN"/>
    <property type="match status" value="1"/>
</dbReference>
<feature type="region of interest" description="Disordered" evidence="7">
    <location>
        <begin position="119"/>
        <end position="166"/>
    </location>
</feature>
<accession>A0AAN8CG70</accession>
<protein>
    <recommendedName>
        <fullName evidence="9">Pro-opiomelanocortin/corticotropin ACTH central region domain-containing protein</fullName>
    </recommendedName>
</protein>
<dbReference type="Pfam" id="PF00976">
    <property type="entry name" value="ACTH_domain"/>
    <property type="match status" value="1"/>
</dbReference>
<evidence type="ECO:0000256" key="7">
    <source>
        <dbReference type="SAM" id="MobiDB-lite"/>
    </source>
</evidence>
<organism evidence="10 11">
    <name type="scientific">Champsocephalus gunnari</name>
    <name type="common">Mackerel icefish</name>
    <dbReference type="NCBI Taxonomy" id="52237"/>
    <lineage>
        <taxon>Eukaryota</taxon>
        <taxon>Metazoa</taxon>
        <taxon>Chordata</taxon>
        <taxon>Craniata</taxon>
        <taxon>Vertebrata</taxon>
        <taxon>Euteleostomi</taxon>
        <taxon>Actinopterygii</taxon>
        <taxon>Neopterygii</taxon>
        <taxon>Teleostei</taxon>
        <taxon>Neoteleostei</taxon>
        <taxon>Acanthomorphata</taxon>
        <taxon>Eupercaria</taxon>
        <taxon>Perciformes</taxon>
        <taxon>Notothenioidei</taxon>
        <taxon>Channichthyidae</taxon>
        <taxon>Champsocephalus</taxon>
    </lineage>
</organism>
<proteinExistence type="inferred from homology"/>
<comment type="caution">
    <text evidence="10">The sequence shown here is derived from an EMBL/GenBank/DDBJ whole genome shotgun (WGS) entry which is preliminary data.</text>
</comment>
<keyword evidence="4" id="KW-0964">Secreted</keyword>
<evidence type="ECO:0000256" key="4">
    <source>
        <dbReference type="ARBA" id="ARBA00022525"/>
    </source>
</evidence>
<dbReference type="Proteomes" id="UP001331515">
    <property type="component" value="Unassembled WGS sequence"/>
</dbReference>
<comment type="subcellular location">
    <subcellularLocation>
        <location evidence="2">Secreted</location>
    </subcellularLocation>
</comment>
<dbReference type="PRINTS" id="PR00383">
    <property type="entry name" value="MELANOCORTIN"/>
</dbReference>
<sequence length="166" mass="18372">MVCLCWLFVVVMAYVCVPGFGSKCPICNGLSNKGRILDCIQLCMSVIQTELPPSPLALKVNDDDVLLLSIILARLVSEDKIPGSYLKDHTDERRSYSMEHFRWGKPTGRKRRPVKVFASSLEGGGSSEGSFRRHVRRELSSNEDEMTGAAEWRASNPGVAKGESQP</sequence>
<dbReference type="PANTHER" id="PTHR11416:SF7">
    <property type="entry name" value="PRO-OPIOMELANOCORTIN"/>
    <property type="match status" value="1"/>
</dbReference>
<evidence type="ECO:0000256" key="1">
    <source>
        <dbReference type="ARBA" id="ARBA00002965"/>
    </source>
</evidence>
<comment type="function">
    <text evidence="1">Stimulates the adrenal glands to release cortisol.</text>
</comment>
<evidence type="ECO:0000313" key="11">
    <source>
        <dbReference type="Proteomes" id="UP001331515"/>
    </source>
</evidence>
<name>A0AAN8CG70_CHAGU</name>
<dbReference type="SMART" id="SM01363">
    <property type="entry name" value="ACTH_domain"/>
    <property type="match status" value="1"/>
</dbReference>
<evidence type="ECO:0000256" key="2">
    <source>
        <dbReference type="ARBA" id="ARBA00004613"/>
    </source>
</evidence>
<comment type="similarity">
    <text evidence="3">Belongs to the POMC family.</text>
</comment>
<evidence type="ECO:0000256" key="6">
    <source>
        <dbReference type="ARBA" id="ARBA00022702"/>
    </source>
</evidence>
<evidence type="ECO:0000256" key="5">
    <source>
        <dbReference type="ARBA" id="ARBA00022685"/>
    </source>
</evidence>
<feature type="chain" id="PRO_5042884742" description="Pro-opiomelanocortin/corticotropin ACTH central region domain-containing protein" evidence="8">
    <location>
        <begin position="22"/>
        <end position="166"/>
    </location>
</feature>
<dbReference type="InterPro" id="IPR001941">
    <property type="entry name" value="PMOC"/>
</dbReference>
<evidence type="ECO:0000259" key="9">
    <source>
        <dbReference type="SMART" id="SM01363"/>
    </source>
</evidence>
<reference evidence="10 11" key="1">
    <citation type="journal article" date="2023" name="Mol. Biol. Evol.">
        <title>Genomics of Secondarily Temperate Adaptation in the Only Non-Antarctic Icefish.</title>
        <authorList>
            <person name="Rivera-Colon A.G."/>
            <person name="Rayamajhi N."/>
            <person name="Minhas B.F."/>
            <person name="Madrigal G."/>
            <person name="Bilyk K.T."/>
            <person name="Yoon V."/>
            <person name="Hune M."/>
            <person name="Gregory S."/>
            <person name="Cheng C.H.C."/>
            <person name="Catchen J.M."/>
        </authorList>
    </citation>
    <scope>NUCLEOTIDE SEQUENCE [LARGE SCALE GENOMIC DNA]</scope>
    <source>
        <tissue evidence="10">White muscle</tissue>
    </source>
</reference>
<keyword evidence="8" id="KW-0732">Signal</keyword>
<dbReference type="GO" id="GO:0005576">
    <property type="term" value="C:extracellular region"/>
    <property type="evidence" value="ECO:0007669"/>
    <property type="project" value="UniProtKB-SubCell"/>
</dbReference>
<dbReference type="AlphaFoldDB" id="A0AAN8CG70"/>